<dbReference type="Pfam" id="PF01471">
    <property type="entry name" value="PG_binding_1"/>
    <property type="match status" value="1"/>
</dbReference>
<accession>A0AAJ2ZL22</accession>
<name>A0AAJ2ZL22_9ACTN</name>
<dbReference type="Proteomes" id="UP000477779">
    <property type="component" value="Unassembled WGS sequence"/>
</dbReference>
<dbReference type="InterPro" id="IPR002477">
    <property type="entry name" value="Peptidoglycan-bd-like"/>
</dbReference>
<feature type="domain" description="Peptidoglycan binding-like" evidence="2">
    <location>
        <begin position="70"/>
        <end position="130"/>
    </location>
</feature>
<proteinExistence type="predicted"/>
<organism evidence="3 6">
    <name type="scientific">Micromonospora terminaliae</name>
    <dbReference type="NCBI Taxonomy" id="1914461"/>
    <lineage>
        <taxon>Bacteria</taxon>
        <taxon>Bacillati</taxon>
        <taxon>Actinomycetota</taxon>
        <taxon>Actinomycetes</taxon>
        <taxon>Micromonosporales</taxon>
        <taxon>Micromonosporaceae</taxon>
        <taxon>Micromonospora</taxon>
    </lineage>
</organism>
<feature type="chain" id="PRO_5042590169" evidence="1">
    <location>
        <begin position="28"/>
        <end position="152"/>
    </location>
</feature>
<keyword evidence="1" id="KW-0732">Signal</keyword>
<feature type="signal peptide" evidence="1">
    <location>
        <begin position="1"/>
        <end position="27"/>
    </location>
</feature>
<dbReference type="AlphaFoldDB" id="A0AAJ2ZL22"/>
<evidence type="ECO:0000313" key="5">
    <source>
        <dbReference type="Proteomes" id="UP000402241"/>
    </source>
</evidence>
<dbReference type="Proteomes" id="UP000402241">
    <property type="component" value="Chromosome"/>
</dbReference>
<gene>
    <name evidence="3" type="ORF">G3561_30025</name>
    <name evidence="4" type="ORF">GCE86_24275</name>
</gene>
<sequence length="152" mass="16146">MRALKSLVVAALVGGGIAVAGATPAQAAYSTCTSWSTYDTTYSTSYVQHIPSVGYHTGRLTCQLKSGNNNDAVTVLQRALRYCHGYSIGIDGEFGPQTKAAVLGVQRRANSAYGAGIAEDGEYGPQTADWIHWPVWTKAGNTMTNRCELSPV</sequence>
<protein>
    <submittedName>
        <fullName evidence="3">Peptidoglycan-binding protein</fullName>
    </submittedName>
</protein>
<reference evidence="3 6" key="2">
    <citation type="submission" date="2020-02" db="EMBL/GenBank/DDBJ databases">
        <title>WGS of Micromonospora spp. isolated from hot spring.</title>
        <authorList>
            <person name="Thawai C."/>
        </authorList>
    </citation>
    <scope>NUCLEOTIDE SEQUENCE [LARGE SCALE GENOMIC DNA]</scope>
    <source>
        <strain evidence="3 6">TMS7</strain>
    </source>
</reference>
<evidence type="ECO:0000256" key="1">
    <source>
        <dbReference type="SAM" id="SignalP"/>
    </source>
</evidence>
<dbReference type="Gene3D" id="1.10.101.10">
    <property type="entry name" value="PGBD-like superfamily/PGBD"/>
    <property type="match status" value="1"/>
</dbReference>
<evidence type="ECO:0000313" key="3">
    <source>
        <dbReference type="EMBL" id="NES31781.1"/>
    </source>
</evidence>
<evidence type="ECO:0000259" key="2">
    <source>
        <dbReference type="Pfam" id="PF01471"/>
    </source>
</evidence>
<evidence type="ECO:0000313" key="4">
    <source>
        <dbReference type="EMBL" id="QGL49870.1"/>
    </source>
</evidence>
<evidence type="ECO:0000313" key="6">
    <source>
        <dbReference type="Proteomes" id="UP000477779"/>
    </source>
</evidence>
<reference evidence="4 5" key="1">
    <citation type="submission" date="2019-10" db="EMBL/GenBank/DDBJ databases">
        <title>Genome Sequence of Micromonospora terminaliae DSM 101760.</title>
        <authorList>
            <person name="Guo L."/>
        </authorList>
    </citation>
    <scope>NUCLEOTIDE SEQUENCE [LARGE SCALE GENOMIC DNA]</scope>
    <source>
        <strain evidence="4 5">DSM 101760</strain>
    </source>
</reference>
<dbReference type="RefSeq" id="WP_154229054.1">
    <property type="nucleotide sequence ID" value="NZ_CP045309.1"/>
</dbReference>
<keyword evidence="5" id="KW-1185">Reference proteome</keyword>
<dbReference type="EMBL" id="CP045309">
    <property type="protein sequence ID" value="QGL49870.1"/>
    <property type="molecule type" value="Genomic_DNA"/>
</dbReference>
<dbReference type="EMBL" id="JAAHBZ010000021">
    <property type="protein sequence ID" value="NES31781.1"/>
    <property type="molecule type" value="Genomic_DNA"/>
</dbReference>
<dbReference type="InterPro" id="IPR036366">
    <property type="entry name" value="PGBDSf"/>
</dbReference>
<dbReference type="SUPFAM" id="SSF47090">
    <property type="entry name" value="PGBD-like"/>
    <property type="match status" value="1"/>
</dbReference>
<dbReference type="InterPro" id="IPR036365">
    <property type="entry name" value="PGBD-like_sf"/>
</dbReference>